<dbReference type="InterPro" id="IPR020889">
    <property type="entry name" value="LipoPS_assembly_LptD"/>
</dbReference>
<name>A0A6M1RWN5_9HYPH</name>
<feature type="signal peptide" evidence="1">
    <location>
        <begin position="1"/>
        <end position="34"/>
    </location>
</feature>
<keyword evidence="1" id="KW-0472">Membrane</keyword>
<dbReference type="HAMAP" id="MF_01411">
    <property type="entry name" value="LPS_assembly_LptD"/>
    <property type="match status" value="1"/>
</dbReference>
<evidence type="ECO:0000313" key="3">
    <source>
        <dbReference type="EMBL" id="NGO63183.1"/>
    </source>
</evidence>
<dbReference type="AlphaFoldDB" id="A0A6M1RWN5"/>
<keyword evidence="1" id="KW-0998">Cell outer membrane</keyword>
<dbReference type="GO" id="GO:1990351">
    <property type="term" value="C:transporter complex"/>
    <property type="evidence" value="ECO:0007669"/>
    <property type="project" value="TreeGrafter"/>
</dbReference>
<dbReference type="PANTHER" id="PTHR30189">
    <property type="entry name" value="LPS-ASSEMBLY PROTEIN"/>
    <property type="match status" value="1"/>
</dbReference>
<evidence type="ECO:0000259" key="2">
    <source>
        <dbReference type="Pfam" id="PF04453"/>
    </source>
</evidence>
<keyword evidence="4" id="KW-1185">Reference proteome</keyword>
<dbReference type="InterPro" id="IPR050218">
    <property type="entry name" value="LptD"/>
</dbReference>
<proteinExistence type="inferred from homology"/>
<dbReference type="GO" id="GO:0015920">
    <property type="term" value="P:lipopolysaccharide transport"/>
    <property type="evidence" value="ECO:0007669"/>
    <property type="project" value="InterPro"/>
</dbReference>
<comment type="function">
    <text evidence="1">Involved in the assembly of lipopolysaccharide (LPS) at the surface of the outer membrane.</text>
</comment>
<dbReference type="GO" id="GO:0043165">
    <property type="term" value="P:Gram-negative-bacterium-type cell outer membrane assembly"/>
    <property type="evidence" value="ECO:0007669"/>
    <property type="project" value="UniProtKB-UniRule"/>
</dbReference>
<dbReference type="Proteomes" id="UP000477849">
    <property type="component" value="Unassembled WGS sequence"/>
</dbReference>
<dbReference type="RefSeq" id="WP_163904545.1">
    <property type="nucleotide sequence ID" value="NZ_CP048427.1"/>
</dbReference>
<feature type="domain" description="LptD C-terminal" evidence="2">
    <location>
        <begin position="310"/>
        <end position="694"/>
    </location>
</feature>
<dbReference type="GO" id="GO:0009279">
    <property type="term" value="C:cell outer membrane"/>
    <property type="evidence" value="ECO:0007669"/>
    <property type="project" value="UniProtKB-SubCell"/>
</dbReference>
<keyword evidence="1" id="KW-0732">Signal</keyword>
<dbReference type="PANTHER" id="PTHR30189:SF1">
    <property type="entry name" value="LPS-ASSEMBLY PROTEIN LPTD"/>
    <property type="match status" value="1"/>
</dbReference>
<dbReference type="Pfam" id="PF04453">
    <property type="entry name" value="LptD"/>
    <property type="match status" value="1"/>
</dbReference>
<evidence type="ECO:0000256" key="1">
    <source>
        <dbReference type="HAMAP-Rule" id="MF_01411"/>
    </source>
</evidence>
<reference evidence="3 4" key="1">
    <citation type="submission" date="2020-02" db="EMBL/GenBank/DDBJ databases">
        <title>Genome sequence of the type strain CCBAU10050 of Rhizobium daejeonense.</title>
        <authorList>
            <person name="Gao J."/>
            <person name="Sun J."/>
        </authorList>
    </citation>
    <scope>NUCLEOTIDE SEQUENCE [LARGE SCALE GENOMIC DNA]</scope>
    <source>
        <strain evidence="3 4">CCBAU10050</strain>
    </source>
</reference>
<evidence type="ECO:0000313" key="4">
    <source>
        <dbReference type="Proteomes" id="UP000477849"/>
    </source>
</evidence>
<dbReference type="InterPro" id="IPR007543">
    <property type="entry name" value="LptD_C"/>
</dbReference>
<dbReference type="EMBL" id="JAAKZH010000002">
    <property type="protein sequence ID" value="NGO63183.1"/>
    <property type="molecule type" value="Genomic_DNA"/>
</dbReference>
<comment type="caution">
    <text evidence="1">Lacks conserved residue(s) required for the propagation of feature annotation.</text>
</comment>
<protein>
    <recommendedName>
        <fullName evidence="1">LPS-assembly protein LptD</fullName>
    </recommendedName>
</protein>
<sequence length="780" mass="86132" precursor="true">MAVKDRKNIRRLTRALLTGVALCGPLLPAVDALAQSSNSTGYADVVVPEDAKLLLAANELTYDRDSERVIAAGAVQINYAGYQMVARKVEYNQKTGRVLASGNIELVEPGGNRIYAETLDVTDNFADGFVKSLRIETTDNTRMAAESGERVAGTEMILHKGVYTACLPCAEDPKRPPIWQVKAEKVIQNGQKHTVRLEKARFQLFGRTLAVLPFIEVPDNTVKRKSGFLFPEMRTSENLGFGLAVPYYIAIANDRDATITTTGYTSQGLLLEGEYRQRFEKGTVTLRAAGIDQMNSDNFTAGTSDARRDQRGMVASKGDFQINPRWSFGWDVMLQSDNNFARTYDLAGLDQSTHTNQVYLTGLGKRNYFDARAFYFDVQDADSDSTAEKKQPTVLPSIDYSYYAPEPVAGGELSARMNFTTLSRFKQDEESVDTNGDNLDDLMRYRGLEGTMSRLTGEAEWKRSYIVPGDLQLTPLLAARGDAFGLDMNNPTAYAGEYTSDATATRAMLTAGLEARYPILMTTANSTHVIEPIAQVFARNNEQLAGMLPNEDAQSFVFDATNLFERDKFSGYDRVEGGTRANIGVQYTGTFDNGFGLRGIFGQSYHLAGQNSFATDDLVYAGANSGLETDVSDYVAMAGIDMPNGVSLSTSVRLDEKTLELRRTDAAISYNNKRLQSELVFTQLDAQPEYGFTNDNQAVQTSHTLKINEYWSVFGSLTYDIDENVFSRRSVGLSYADECTILTVAFSDKYDPDAEVASDWTIAGRLTFRTLGDIRLGSNQ</sequence>
<gene>
    <name evidence="1" type="primary">lptD</name>
    <name evidence="3" type="ORF">G6N76_05820</name>
</gene>
<comment type="similarity">
    <text evidence="1">Belongs to the LptD family.</text>
</comment>
<accession>A0A6M1RWN5</accession>
<comment type="caution">
    <text evidence="3">The sequence shown here is derived from an EMBL/GenBank/DDBJ whole genome shotgun (WGS) entry which is preliminary data.</text>
</comment>
<organism evidence="3 4">
    <name type="scientific">Rhizobium daejeonense</name>
    <dbReference type="NCBI Taxonomy" id="240521"/>
    <lineage>
        <taxon>Bacteria</taxon>
        <taxon>Pseudomonadati</taxon>
        <taxon>Pseudomonadota</taxon>
        <taxon>Alphaproteobacteria</taxon>
        <taxon>Hyphomicrobiales</taxon>
        <taxon>Rhizobiaceae</taxon>
        <taxon>Rhizobium/Agrobacterium group</taxon>
        <taxon>Rhizobium</taxon>
    </lineage>
</organism>
<feature type="chain" id="PRO_5027193598" description="LPS-assembly protein LptD" evidence="1">
    <location>
        <begin position="35"/>
        <end position="780"/>
    </location>
</feature>
<comment type="subunit">
    <text evidence="1">Component of the lipopolysaccharide transport and assembly complex.</text>
</comment>
<comment type="subcellular location">
    <subcellularLocation>
        <location evidence="1">Cell outer membrane</location>
    </subcellularLocation>
</comment>